<dbReference type="Proteomes" id="UP000028725">
    <property type="component" value="Unassembled WGS sequence"/>
</dbReference>
<protein>
    <submittedName>
        <fullName evidence="1">HEAT repeat protein</fullName>
    </submittedName>
</protein>
<dbReference type="Pfam" id="PF13646">
    <property type="entry name" value="HEAT_2"/>
    <property type="match status" value="1"/>
</dbReference>
<dbReference type="InterPro" id="IPR004155">
    <property type="entry name" value="PBS_lyase_HEAT"/>
</dbReference>
<evidence type="ECO:0000313" key="2">
    <source>
        <dbReference type="Proteomes" id="UP000028725"/>
    </source>
</evidence>
<name>A0A085WXG0_9BACT</name>
<sequence length="475" mass="50723">MLALAEAKPVPESSLKSALADEDWRVRWAAVRASAKVRKVSEPRALAEWVTGLQASSDLPACLTAARAAAEAGNTPSVFLQKAGEKGAAAAARVQARKEAIREALEVELYSEDTSTRQRALSHLATFLKVPPARAVVDAMEGRPESADATAAAALRELAELKSLSVGRMLVEVAQPADRERVNRLFAVYSQELQSLQPELTSGDSEKRRTAVFKLRLYGPLAQRELEQALRDPDPRVQESAARGLALAEGLSMLEAAGKRLQAGGDLVAQRPWLAVLAREKNCQASLLAVAEDLKQPVSLRGEALAQLPECASWNQERSKRVLPFLNEPQPPLRAGALRALSGASGEELSESLKRGLQDAAPEVVVAAIETAAHRHQTGLADAIAEQLGSAHDEVRQASAQALERLGKDRHVKALSECLGKDPVPAVRVVAAQTLGVLGGPFAIAALSQAAAKDPDSHVQHVSREALKQLGFSKR</sequence>
<accession>A0A085WXG0</accession>
<proteinExistence type="predicted"/>
<gene>
    <name evidence="1" type="ORF">DB31_0635</name>
</gene>
<dbReference type="AlphaFoldDB" id="A0A085WXG0"/>
<dbReference type="GO" id="GO:0016491">
    <property type="term" value="F:oxidoreductase activity"/>
    <property type="evidence" value="ECO:0007669"/>
    <property type="project" value="TreeGrafter"/>
</dbReference>
<dbReference type="SMART" id="SM00567">
    <property type="entry name" value="EZ_HEAT"/>
    <property type="match status" value="4"/>
</dbReference>
<dbReference type="EMBL" id="JMCB01000001">
    <property type="protein sequence ID" value="KFE72373.1"/>
    <property type="molecule type" value="Genomic_DNA"/>
</dbReference>
<organism evidence="1 2">
    <name type="scientific">Hyalangium minutum</name>
    <dbReference type="NCBI Taxonomy" id="394096"/>
    <lineage>
        <taxon>Bacteria</taxon>
        <taxon>Pseudomonadati</taxon>
        <taxon>Myxococcota</taxon>
        <taxon>Myxococcia</taxon>
        <taxon>Myxococcales</taxon>
        <taxon>Cystobacterineae</taxon>
        <taxon>Archangiaceae</taxon>
        <taxon>Hyalangium</taxon>
    </lineage>
</organism>
<comment type="caution">
    <text evidence="1">The sequence shown here is derived from an EMBL/GenBank/DDBJ whole genome shotgun (WGS) entry which is preliminary data.</text>
</comment>
<evidence type="ECO:0000313" key="1">
    <source>
        <dbReference type="EMBL" id="KFE72373.1"/>
    </source>
</evidence>
<dbReference type="Gene3D" id="1.25.10.10">
    <property type="entry name" value="Leucine-rich Repeat Variant"/>
    <property type="match status" value="1"/>
</dbReference>
<dbReference type="PANTHER" id="PTHR12697:SF5">
    <property type="entry name" value="DEOXYHYPUSINE HYDROXYLASE"/>
    <property type="match status" value="1"/>
</dbReference>
<dbReference type="STRING" id="394096.DB31_0635"/>
<dbReference type="PANTHER" id="PTHR12697">
    <property type="entry name" value="PBS LYASE HEAT-LIKE PROTEIN"/>
    <property type="match status" value="1"/>
</dbReference>
<dbReference type="InterPro" id="IPR011989">
    <property type="entry name" value="ARM-like"/>
</dbReference>
<dbReference type="SUPFAM" id="SSF48371">
    <property type="entry name" value="ARM repeat"/>
    <property type="match status" value="1"/>
</dbReference>
<keyword evidence="2" id="KW-1185">Reference proteome</keyword>
<reference evidence="1 2" key="1">
    <citation type="submission" date="2014-04" db="EMBL/GenBank/DDBJ databases">
        <title>Genome assembly of Hyalangium minutum DSM 14724.</title>
        <authorList>
            <person name="Sharma G."/>
            <person name="Subramanian S."/>
        </authorList>
    </citation>
    <scope>NUCLEOTIDE SEQUENCE [LARGE SCALE GENOMIC DNA]</scope>
    <source>
        <strain evidence="1 2">DSM 14724</strain>
    </source>
</reference>
<dbReference type="InterPro" id="IPR016024">
    <property type="entry name" value="ARM-type_fold"/>
</dbReference>